<sequence length="246" mass="27759">MTNSPLHVFPSLDELSVAVADAFCRSAAEAISQRGTFRVALSGGSTPKRLYELLAKRELDWDHIEWYWGDERNVPHDHDESNFRMVSEALLDHFPSAQANAFSVPVDTNDPVRSADRYEAKLKDVFHGQAFPQWDLALLGMGDDAHTASLFPDTAAISENERWFVANYVPKFEAYRYTLTAPAINSARQRWFLIAGANKRDALARVWQSDPNRTEADQLVAAQVERYPSQLIQSPTWFVTQDAMPG</sequence>
<organism evidence="9 10">
    <name type="scientific">Neorhodopirellula pilleata</name>
    <dbReference type="NCBI Taxonomy" id="2714738"/>
    <lineage>
        <taxon>Bacteria</taxon>
        <taxon>Pseudomonadati</taxon>
        <taxon>Planctomycetota</taxon>
        <taxon>Planctomycetia</taxon>
        <taxon>Pirellulales</taxon>
        <taxon>Pirellulaceae</taxon>
        <taxon>Neorhodopirellula</taxon>
    </lineage>
</organism>
<evidence type="ECO:0000256" key="4">
    <source>
        <dbReference type="ARBA" id="ARBA00010662"/>
    </source>
</evidence>
<evidence type="ECO:0000256" key="2">
    <source>
        <dbReference type="ARBA" id="ARBA00002681"/>
    </source>
</evidence>
<dbReference type="PANTHER" id="PTHR11054">
    <property type="entry name" value="6-PHOSPHOGLUCONOLACTONASE"/>
    <property type="match status" value="1"/>
</dbReference>
<evidence type="ECO:0000313" key="10">
    <source>
        <dbReference type="Proteomes" id="UP000316213"/>
    </source>
</evidence>
<dbReference type="InterPro" id="IPR037171">
    <property type="entry name" value="NagB/RpiA_transferase-like"/>
</dbReference>
<dbReference type="GO" id="GO:0006098">
    <property type="term" value="P:pentose-phosphate shunt"/>
    <property type="evidence" value="ECO:0007669"/>
    <property type="project" value="UniProtKB-UniPathway"/>
</dbReference>
<evidence type="ECO:0000259" key="8">
    <source>
        <dbReference type="Pfam" id="PF01182"/>
    </source>
</evidence>
<dbReference type="InterPro" id="IPR039104">
    <property type="entry name" value="6PGL"/>
</dbReference>
<comment type="function">
    <text evidence="2 7">Hydrolysis of 6-phosphogluconolactone to 6-phosphogluconate.</text>
</comment>
<dbReference type="GO" id="GO:0017057">
    <property type="term" value="F:6-phosphogluconolactonase activity"/>
    <property type="evidence" value="ECO:0007669"/>
    <property type="project" value="UniProtKB-UniRule"/>
</dbReference>
<dbReference type="Pfam" id="PF01182">
    <property type="entry name" value="Glucosamine_iso"/>
    <property type="match status" value="1"/>
</dbReference>
<comment type="catalytic activity">
    <reaction evidence="1 7">
        <text>6-phospho-D-glucono-1,5-lactone + H2O = 6-phospho-D-gluconate + H(+)</text>
        <dbReference type="Rhea" id="RHEA:12556"/>
        <dbReference type="ChEBI" id="CHEBI:15377"/>
        <dbReference type="ChEBI" id="CHEBI:15378"/>
        <dbReference type="ChEBI" id="CHEBI:57955"/>
        <dbReference type="ChEBI" id="CHEBI:58759"/>
        <dbReference type="EC" id="3.1.1.31"/>
    </reaction>
</comment>
<evidence type="ECO:0000256" key="1">
    <source>
        <dbReference type="ARBA" id="ARBA00000832"/>
    </source>
</evidence>
<dbReference type="PANTHER" id="PTHR11054:SF0">
    <property type="entry name" value="6-PHOSPHOGLUCONOLACTONASE"/>
    <property type="match status" value="1"/>
</dbReference>
<dbReference type="RefSeq" id="WP_231603746.1">
    <property type="nucleotide sequence ID" value="NZ_SJPM01000029.1"/>
</dbReference>
<protein>
    <recommendedName>
        <fullName evidence="6 7">6-phosphogluconolactonase</fullName>
        <shortName evidence="7">6PGL</shortName>
        <ecNumber evidence="5 7">3.1.1.31</ecNumber>
    </recommendedName>
</protein>
<dbReference type="SUPFAM" id="SSF100950">
    <property type="entry name" value="NagB/RpiA/CoA transferase-like"/>
    <property type="match status" value="1"/>
</dbReference>
<dbReference type="EMBL" id="SJPM01000029">
    <property type="protein sequence ID" value="TWT87026.1"/>
    <property type="molecule type" value="Genomic_DNA"/>
</dbReference>
<comment type="caution">
    <text evidence="9">The sequence shown here is derived from an EMBL/GenBank/DDBJ whole genome shotgun (WGS) entry which is preliminary data.</text>
</comment>
<feature type="domain" description="Glucosamine/galactosamine-6-phosphate isomerase" evidence="8">
    <location>
        <begin position="12"/>
        <end position="214"/>
    </location>
</feature>
<dbReference type="Proteomes" id="UP000316213">
    <property type="component" value="Unassembled WGS sequence"/>
</dbReference>
<gene>
    <name evidence="9" type="primary">pgl_3</name>
    <name evidence="7" type="synonym">pgl</name>
    <name evidence="9" type="ORF">Pla100_59770</name>
</gene>
<comment type="similarity">
    <text evidence="4 7">Belongs to the glucosamine/galactosamine-6-phosphate isomerase family. 6-phosphogluconolactonase subfamily.</text>
</comment>
<comment type="pathway">
    <text evidence="3 7">Carbohydrate degradation; pentose phosphate pathway; D-ribulose 5-phosphate from D-glucose 6-phosphate (oxidative stage): step 2/3.</text>
</comment>
<reference evidence="9 10" key="1">
    <citation type="submission" date="2019-02" db="EMBL/GenBank/DDBJ databases">
        <title>Deep-cultivation of Planctomycetes and their phenomic and genomic characterization uncovers novel biology.</title>
        <authorList>
            <person name="Wiegand S."/>
            <person name="Jogler M."/>
            <person name="Boedeker C."/>
            <person name="Pinto D."/>
            <person name="Vollmers J."/>
            <person name="Rivas-Marin E."/>
            <person name="Kohn T."/>
            <person name="Peeters S.H."/>
            <person name="Heuer A."/>
            <person name="Rast P."/>
            <person name="Oberbeckmann S."/>
            <person name="Bunk B."/>
            <person name="Jeske O."/>
            <person name="Meyerdierks A."/>
            <person name="Storesund J.E."/>
            <person name="Kallscheuer N."/>
            <person name="Luecker S."/>
            <person name="Lage O.M."/>
            <person name="Pohl T."/>
            <person name="Merkel B.J."/>
            <person name="Hornburger P."/>
            <person name="Mueller R.-W."/>
            <person name="Bruemmer F."/>
            <person name="Labrenz M."/>
            <person name="Spormann A.M."/>
            <person name="Op Den Camp H."/>
            <person name="Overmann J."/>
            <person name="Amann R."/>
            <person name="Jetten M.S.M."/>
            <person name="Mascher T."/>
            <person name="Medema M.H."/>
            <person name="Devos D.P."/>
            <person name="Kaster A.-K."/>
            <person name="Ovreas L."/>
            <person name="Rohde M."/>
            <person name="Galperin M.Y."/>
            <person name="Jogler C."/>
        </authorList>
    </citation>
    <scope>NUCLEOTIDE SEQUENCE [LARGE SCALE GENOMIC DNA]</scope>
    <source>
        <strain evidence="9 10">Pla100</strain>
    </source>
</reference>
<accession>A0A5C5ZIG1</accession>
<name>A0A5C5ZIG1_9BACT</name>
<dbReference type="InterPro" id="IPR005900">
    <property type="entry name" value="6-phosphogluconolactonase_DevB"/>
</dbReference>
<dbReference type="InterPro" id="IPR006148">
    <property type="entry name" value="Glc/Gal-6P_isomerase"/>
</dbReference>
<dbReference type="UniPathway" id="UPA00115">
    <property type="reaction ID" value="UER00409"/>
</dbReference>
<evidence type="ECO:0000256" key="5">
    <source>
        <dbReference type="ARBA" id="ARBA00013198"/>
    </source>
</evidence>
<evidence type="ECO:0000256" key="6">
    <source>
        <dbReference type="ARBA" id="ARBA00020337"/>
    </source>
</evidence>
<keyword evidence="10" id="KW-1185">Reference proteome</keyword>
<dbReference type="NCBIfam" id="TIGR01198">
    <property type="entry name" value="pgl"/>
    <property type="match status" value="1"/>
</dbReference>
<dbReference type="EC" id="3.1.1.31" evidence="5 7"/>
<dbReference type="Gene3D" id="3.40.50.1360">
    <property type="match status" value="1"/>
</dbReference>
<keyword evidence="7 9" id="KW-0378">Hydrolase</keyword>
<evidence type="ECO:0000256" key="7">
    <source>
        <dbReference type="RuleBase" id="RU365095"/>
    </source>
</evidence>
<dbReference type="GO" id="GO:0005975">
    <property type="term" value="P:carbohydrate metabolic process"/>
    <property type="evidence" value="ECO:0007669"/>
    <property type="project" value="UniProtKB-UniRule"/>
</dbReference>
<evidence type="ECO:0000256" key="3">
    <source>
        <dbReference type="ARBA" id="ARBA00004961"/>
    </source>
</evidence>
<proteinExistence type="inferred from homology"/>
<dbReference type="AlphaFoldDB" id="A0A5C5ZIG1"/>
<dbReference type="CDD" id="cd01400">
    <property type="entry name" value="6PGL"/>
    <property type="match status" value="1"/>
</dbReference>
<evidence type="ECO:0000313" key="9">
    <source>
        <dbReference type="EMBL" id="TWT87026.1"/>
    </source>
</evidence>